<dbReference type="Gene3D" id="3.40.50.1820">
    <property type="entry name" value="alpha/beta hydrolase"/>
    <property type="match status" value="1"/>
</dbReference>
<dbReference type="EMBL" id="CADCST010000147">
    <property type="protein sequence ID" value="CAA9202789.1"/>
    <property type="molecule type" value="Genomic_DNA"/>
</dbReference>
<organism evidence="2 3">
    <name type="scientific">Flavobacterium collinsii</name>
    <dbReference type="NCBI Taxonomy" id="1114861"/>
    <lineage>
        <taxon>Bacteria</taxon>
        <taxon>Pseudomonadati</taxon>
        <taxon>Bacteroidota</taxon>
        <taxon>Flavobacteriia</taxon>
        <taxon>Flavobacteriales</taxon>
        <taxon>Flavobacteriaceae</taxon>
        <taxon>Flavobacterium</taxon>
    </lineage>
</organism>
<proteinExistence type="predicted"/>
<gene>
    <name evidence="2" type="ORF">FLACOL7796_04433</name>
</gene>
<dbReference type="Proteomes" id="UP000474567">
    <property type="component" value="Unassembled WGS sequence"/>
</dbReference>
<dbReference type="InterPro" id="IPR002921">
    <property type="entry name" value="Fungal_lipase-type"/>
</dbReference>
<evidence type="ECO:0000259" key="1">
    <source>
        <dbReference type="Pfam" id="PF01764"/>
    </source>
</evidence>
<reference evidence="2 3" key="1">
    <citation type="submission" date="2020-02" db="EMBL/GenBank/DDBJ databases">
        <authorList>
            <person name="Criscuolo A."/>
        </authorList>
    </citation>
    <scope>NUCLEOTIDE SEQUENCE [LARGE SCALE GENOMIC DNA]</scope>
    <source>
        <strain evidence="2">CECT7796</strain>
    </source>
</reference>
<sequence>MKSNYLNPLTKKHQVISILSALSNCNQGIVGNTEKELQDHLYEQVTSALKNETIKAYIGDWDIVWGPCTQNSKQIDKKLKIEFITDNAMFVAKGQDPDDETKTLYVISISGTNLISKFGWLDEDFRVATKLMKNWETIPNAKIARGSYDGLSILKNLKNDKNQDIITFLSQLPLDQNTEVATCGHSLAGTLSPLLALKIIEWKEKEHQSFLVSTYPSAGASAGNKAFVEYAESKFGNHYHSVINNYDIVPHAWNYKTFLEIPNIYNTAKFGNIDFSATIAQYKIELGFLLIDATLLKNSGYTRIFDGKPQEYRFDGEPKVASTFILEAGFQHIDAYNSSKAFHYDDGVANAVNVYLGHQ</sequence>
<feature type="domain" description="Fungal lipase-type" evidence="1">
    <location>
        <begin position="106"/>
        <end position="252"/>
    </location>
</feature>
<accession>A0ABM8KPI7</accession>
<evidence type="ECO:0000313" key="3">
    <source>
        <dbReference type="Proteomes" id="UP000474567"/>
    </source>
</evidence>
<dbReference type="RefSeq" id="WP_173968227.1">
    <property type="nucleotide sequence ID" value="NZ_BOVI01000015.1"/>
</dbReference>
<keyword evidence="3" id="KW-1185">Reference proteome</keyword>
<name>A0ABM8KPI7_9FLAO</name>
<dbReference type="SUPFAM" id="SSF53474">
    <property type="entry name" value="alpha/beta-Hydrolases"/>
    <property type="match status" value="1"/>
</dbReference>
<evidence type="ECO:0000313" key="2">
    <source>
        <dbReference type="EMBL" id="CAA9202789.1"/>
    </source>
</evidence>
<dbReference type="Pfam" id="PF01764">
    <property type="entry name" value="Lipase_3"/>
    <property type="match status" value="1"/>
</dbReference>
<comment type="caution">
    <text evidence="2">The sequence shown here is derived from an EMBL/GenBank/DDBJ whole genome shotgun (WGS) entry which is preliminary data.</text>
</comment>
<protein>
    <recommendedName>
        <fullName evidence="1">Fungal lipase-type domain-containing protein</fullName>
    </recommendedName>
</protein>
<dbReference type="InterPro" id="IPR029058">
    <property type="entry name" value="AB_hydrolase_fold"/>
</dbReference>